<reference evidence="1 2" key="1">
    <citation type="submission" date="2017-02" db="EMBL/GenBank/DDBJ databases">
        <title>Trade-off between light-utilization and light-protection in marine flavobacteria.</title>
        <authorList>
            <person name="Kumagai Y."/>
            <person name="Yoshizawa S."/>
            <person name="Kogure K."/>
            <person name="Iwasaki W."/>
        </authorList>
    </citation>
    <scope>NUCLEOTIDE SEQUENCE [LARGE SCALE GENOMIC DNA]</scope>
    <source>
        <strain evidence="1 2">KCTC 23670</strain>
    </source>
</reference>
<dbReference type="EMBL" id="CP019336">
    <property type="protein sequence ID" value="AUC22793.1"/>
    <property type="molecule type" value="Genomic_DNA"/>
</dbReference>
<dbReference type="SUPFAM" id="SSF53448">
    <property type="entry name" value="Nucleotide-diphospho-sugar transferases"/>
    <property type="match status" value="1"/>
</dbReference>
<evidence type="ECO:0000313" key="1">
    <source>
        <dbReference type="EMBL" id="AUC22793.1"/>
    </source>
</evidence>
<gene>
    <name evidence="1" type="ORF">BTO15_12155</name>
</gene>
<keyword evidence="2" id="KW-1185">Reference proteome</keyword>
<evidence type="ECO:0000313" key="2">
    <source>
        <dbReference type="Proteomes" id="UP000232721"/>
    </source>
</evidence>
<accession>A0ABN5F6T4</accession>
<name>A0ABN5F6T4_9FLAO</name>
<evidence type="ECO:0008006" key="3">
    <source>
        <dbReference type="Google" id="ProtNLM"/>
    </source>
</evidence>
<protein>
    <recommendedName>
        <fullName evidence="3">Nucleotide-diphospho-sugar transferase domain-containing protein</fullName>
    </recommendedName>
</protein>
<dbReference type="Proteomes" id="UP000232721">
    <property type="component" value="Chromosome"/>
</dbReference>
<dbReference type="RefSeq" id="WP_208888991.1">
    <property type="nucleotide sequence ID" value="NZ_CP019336.1"/>
</dbReference>
<sequence length="264" mass="31612">MRKIAILTTVANFKLYDKTSHLFGLEYDRYVIDGRNGMYGIQSILYMMKKFKNLDYDYIIMADEDFVLKSNNTLTILIDEMNKNNITVSGVRDGGVINHRNYNPFCVNTFFSVIDLNKIKLIWNRKEMLSNQKIEKEEFFLNEVLDYKYDESSLYESYYCFYLWLLRKGEKIKYLTSKSLELNNDSITNVIYHNSIIIGFHSWYARAYGTNKKHTERIDLLLNGLESNSITTVNYVLWKDSTFKYRLYIKKFFRRIRIKLNRIK</sequence>
<organism evidence="1 2">
    <name type="scientific">Polaribacter sejongensis</name>
    <dbReference type="NCBI Taxonomy" id="985043"/>
    <lineage>
        <taxon>Bacteria</taxon>
        <taxon>Pseudomonadati</taxon>
        <taxon>Bacteroidota</taxon>
        <taxon>Flavobacteriia</taxon>
        <taxon>Flavobacteriales</taxon>
        <taxon>Flavobacteriaceae</taxon>
    </lineage>
</organism>
<dbReference type="InterPro" id="IPR029044">
    <property type="entry name" value="Nucleotide-diphossugar_trans"/>
</dbReference>
<proteinExistence type="predicted"/>